<feature type="region of interest" description="Disordered" evidence="10">
    <location>
        <begin position="148"/>
        <end position="183"/>
    </location>
</feature>
<feature type="domain" description="Shugoshin C-terminal" evidence="11">
    <location>
        <begin position="469"/>
        <end position="489"/>
    </location>
</feature>
<evidence type="ECO:0000256" key="10">
    <source>
        <dbReference type="SAM" id="MobiDB-lite"/>
    </source>
</evidence>
<feature type="compositionally biased region" description="Polar residues" evidence="10">
    <location>
        <begin position="320"/>
        <end position="331"/>
    </location>
</feature>
<keyword evidence="8" id="KW-0137">Centromere</keyword>
<feature type="compositionally biased region" description="Basic and acidic residues" evidence="10">
    <location>
        <begin position="268"/>
        <end position="289"/>
    </location>
</feature>
<feature type="domain" description="Shugoshin N-terminal coiled-coil" evidence="12">
    <location>
        <begin position="1"/>
        <end position="33"/>
    </location>
</feature>
<evidence type="ECO:0000313" key="14">
    <source>
        <dbReference type="Proteomes" id="UP000698800"/>
    </source>
</evidence>
<feature type="region of interest" description="Disordered" evidence="10">
    <location>
        <begin position="730"/>
        <end position="765"/>
    </location>
</feature>
<keyword evidence="7" id="KW-0131">Cell cycle</keyword>
<protein>
    <recommendedName>
        <fullName evidence="15">Shugoshin C-terminal domain-containing protein</fullName>
    </recommendedName>
</protein>
<feature type="region of interest" description="Disordered" evidence="10">
    <location>
        <begin position="563"/>
        <end position="607"/>
    </location>
</feature>
<evidence type="ECO:0000259" key="12">
    <source>
        <dbReference type="Pfam" id="PF07558"/>
    </source>
</evidence>
<dbReference type="Pfam" id="PF07558">
    <property type="entry name" value="Shugoshin_N"/>
    <property type="match status" value="1"/>
</dbReference>
<name>A0A9P8IE08_9PEZI</name>
<evidence type="ECO:0000256" key="5">
    <source>
        <dbReference type="ARBA" id="ARBA00022829"/>
    </source>
</evidence>
<accession>A0A9P8IE08</accession>
<keyword evidence="14" id="KW-1185">Reference proteome</keyword>
<feature type="region of interest" description="Disordered" evidence="10">
    <location>
        <begin position="412"/>
        <end position="530"/>
    </location>
</feature>
<keyword evidence="5" id="KW-0159">Chromosome partition</keyword>
<dbReference type="GO" id="GO:0045132">
    <property type="term" value="P:meiotic chromosome segregation"/>
    <property type="evidence" value="ECO:0007669"/>
    <property type="project" value="InterPro"/>
</dbReference>
<sequence length="765" mass="83201">MRVNSTQSLRIRNLEAEISRLLAENVSLREQIIKLQAQADRNSGRHVLENVEGFKRILEGKLLEIGELVGGLGAISLDVSPRAYRARRSPGQDQKNWKNTFTLSEVTSHHEGRLPPILEDKLYPRRSIEYAPRGFVICIKYVANSVTSSNEPYQSTSDPASAPDSSLSPEIGPPPIAHFEEEPVKFDPNRRVNVESMLGTDIGDGIGTYQPVNPEKRKIRRDSAKLSEILRSTEAHQDGQRQLSVIENQMVDVDASQPLRTGAKRKLSARDEDEKPEKNRPIDFDDFKFNRRVTTGRGKDEHQPKTNTQPIGSKEGGESIQESEAAWSTNNEKPKKQTPIVSSRKALGPKSTNTDPVASPVKTRKAIASEDITKQDAGKKATEQCKVRDKRSVIVAPKPKLKGLDVNLMKLEPSLAQRQPETPCPPDLLSPVDSQPSTVRPISRDTPPPPDLDPSSATADGLISAARATRRPRGSINYAEPNLRDKMRRPTKELVDAVTGEGKGHRASGVRAEGSRSTDEEGPVGDKNQIRTVFIKREEGPSANRESSTVLGRAYKTAKARECEDGSPLNFKSGGNGLGELPSSIITQRRRRTSALHRDDEECADQQSTAAAAAAALSELRKKPSKSGDRRTDIAIQNAMEKLQALDIYDFKGSSPSTAGDSTAELPTTRMLRRPSPLDVEDEISDTDAVVNGSSSCRGGKRRQTLALSGSAQAGDIGSKEGGIRATRSVVNLGSRRDGEGDGEGGGGAGAVGMRAAGRRRSMML</sequence>
<reference evidence="13" key="1">
    <citation type="submission" date="2021-03" db="EMBL/GenBank/DDBJ databases">
        <title>Comparative genomics and phylogenomic investigation of the class Geoglossomycetes provide insights into ecological specialization and systematics.</title>
        <authorList>
            <person name="Melie T."/>
            <person name="Pirro S."/>
            <person name="Miller A.N."/>
            <person name="Quandt A."/>
        </authorList>
    </citation>
    <scope>NUCLEOTIDE SEQUENCE</scope>
    <source>
        <strain evidence="13">GBOQ0MN5Z8</strain>
    </source>
</reference>
<dbReference type="GO" id="GO:0005634">
    <property type="term" value="C:nucleus"/>
    <property type="evidence" value="ECO:0007669"/>
    <property type="project" value="InterPro"/>
</dbReference>
<feature type="region of interest" description="Disordered" evidence="10">
    <location>
        <begin position="254"/>
        <end position="384"/>
    </location>
</feature>
<keyword evidence="3" id="KW-0158">Chromosome</keyword>
<evidence type="ECO:0000256" key="7">
    <source>
        <dbReference type="ARBA" id="ARBA00023306"/>
    </source>
</evidence>
<feature type="coiled-coil region" evidence="9">
    <location>
        <begin position="4"/>
        <end position="38"/>
    </location>
</feature>
<evidence type="ECO:0008006" key="15">
    <source>
        <dbReference type="Google" id="ProtNLM"/>
    </source>
</evidence>
<dbReference type="AlphaFoldDB" id="A0A9P8IE08"/>
<dbReference type="InterPro" id="IPR011515">
    <property type="entry name" value="Shugoshin_C"/>
</dbReference>
<evidence type="ECO:0000256" key="9">
    <source>
        <dbReference type="SAM" id="Coils"/>
    </source>
</evidence>
<feature type="compositionally biased region" description="Basic and acidic residues" evidence="10">
    <location>
        <begin position="367"/>
        <end position="384"/>
    </location>
</feature>
<keyword evidence="6 9" id="KW-0175">Coiled coil</keyword>
<dbReference type="GO" id="GO:0051301">
    <property type="term" value="P:cell division"/>
    <property type="evidence" value="ECO:0007669"/>
    <property type="project" value="UniProtKB-KW"/>
</dbReference>
<comment type="subcellular location">
    <subcellularLocation>
        <location evidence="1">Chromosome</location>
        <location evidence="1">Centromere</location>
    </subcellularLocation>
</comment>
<evidence type="ECO:0000259" key="11">
    <source>
        <dbReference type="Pfam" id="PF07557"/>
    </source>
</evidence>
<evidence type="ECO:0000256" key="2">
    <source>
        <dbReference type="ARBA" id="ARBA00010845"/>
    </source>
</evidence>
<evidence type="ECO:0000256" key="3">
    <source>
        <dbReference type="ARBA" id="ARBA00022454"/>
    </source>
</evidence>
<dbReference type="Proteomes" id="UP000698800">
    <property type="component" value="Unassembled WGS sequence"/>
</dbReference>
<comment type="caution">
    <text evidence="13">The sequence shown here is derived from an EMBL/GenBank/DDBJ whole genome shotgun (WGS) entry which is preliminary data.</text>
</comment>
<organism evidence="13 14">
    <name type="scientific">Glutinoglossum americanum</name>
    <dbReference type="NCBI Taxonomy" id="1670608"/>
    <lineage>
        <taxon>Eukaryota</taxon>
        <taxon>Fungi</taxon>
        <taxon>Dikarya</taxon>
        <taxon>Ascomycota</taxon>
        <taxon>Pezizomycotina</taxon>
        <taxon>Geoglossomycetes</taxon>
        <taxon>Geoglossales</taxon>
        <taxon>Geoglossaceae</taxon>
        <taxon>Glutinoglossum</taxon>
    </lineage>
</organism>
<dbReference type="InterPro" id="IPR011516">
    <property type="entry name" value="Shugoshin_N"/>
</dbReference>
<evidence type="ECO:0000313" key="13">
    <source>
        <dbReference type="EMBL" id="KAH0543871.1"/>
    </source>
</evidence>
<dbReference type="Pfam" id="PF07557">
    <property type="entry name" value="Shugoshin_C"/>
    <property type="match status" value="1"/>
</dbReference>
<comment type="similarity">
    <text evidence="2">Belongs to the shugoshin family.</text>
</comment>
<feature type="region of interest" description="Disordered" evidence="10">
    <location>
        <begin position="654"/>
        <end position="679"/>
    </location>
</feature>
<feature type="compositionally biased region" description="Low complexity" evidence="10">
    <location>
        <begin position="155"/>
        <end position="169"/>
    </location>
</feature>
<proteinExistence type="inferred from homology"/>
<keyword evidence="4" id="KW-0132">Cell division</keyword>
<evidence type="ECO:0000256" key="6">
    <source>
        <dbReference type="ARBA" id="ARBA00023054"/>
    </source>
</evidence>
<dbReference type="OrthoDB" id="5394106at2759"/>
<gene>
    <name evidence="13" type="ORF">FGG08_001910</name>
</gene>
<evidence type="ECO:0000256" key="1">
    <source>
        <dbReference type="ARBA" id="ARBA00004584"/>
    </source>
</evidence>
<feature type="compositionally biased region" description="Basic and acidic residues" evidence="10">
    <location>
        <begin position="482"/>
        <end position="495"/>
    </location>
</feature>
<dbReference type="EMBL" id="JAGHQL010000026">
    <property type="protein sequence ID" value="KAH0543871.1"/>
    <property type="molecule type" value="Genomic_DNA"/>
</dbReference>
<evidence type="ECO:0000256" key="8">
    <source>
        <dbReference type="ARBA" id="ARBA00023328"/>
    </source>
</evidence>
<dbReference type="GO" id="GO:0000779">
    <property type="term" value="C:condensed chromosome, centromeric region"/>
    <property type="evidence" value="ECO:0007669"/>
    <property type="project" value="UniProtKB-ARBA"/>
</dbReference>
<evidence type="ECO:0000256" key="4">
    <source>
        <dbReference type="ARBA" id="ARBA00022618"/>
    </source>
</evidence>